<comment type="caution">
    <text evidence="1">The sequence shown here is derived from an EMBL/GenBank/DDBJ whole genome shotgun (WGS) entry which is preliminary data.</text>
</comment>
<keyword evidence="2" id="KW-1185">Reference proteome</keyword>
<dbReference type="EMBL" id="CM055092">
    <property type="protein sequence ID" value="KAJ7570107.1"/>
    <property type="molecule type" value="Genomic_DNA"/>
</dbReference>
<reference evidence="2" key="1">
    <citation type="journal article" date="2024" name="Proc. Natl. Acad. Sci. U.S.A.">
        <title>Extraordinary preservation of gene collinearity over three hundred million years revealed in homosporous lycophytes.</title>
        <authorList>
            <person name="Li C."/>
            <person name="Wickell D."/>
            <person name="Kuo L.Y."/>
            <person name="Chen X."/>
            <person name="Nie B."/>
            <person name="Liao X."/>
            <person name="Peng D."/>
            <person name="Ji J."/>
            <person name="Jenkins J."/>
            <person name="Williams M."/>
            <person name="Shu S."/>
            <person name="Plott C."/>
            <person name="Barry K."/>
            <person name="Rajasekar S."/>
            <person name="Grimwood J."/>
            <person name="Han X."/>
            <person name="Sun S."/>
            <person name="Hou Z."/>
            <person name="He W."/>
            <person name="Dai G."/>
            <person name="Sun C."/>
            <person name="Schmutz J."/>
            <person name="Leebens-Mack J.H."/>
            <person name="Li F.W."/>
            <person name="Wang L."/>
        </authorList>
    </citation>
    <scope>NUCLEOTIDE SEQUENCE [LARGE SCALE GENOMIC DNA]</scope>
    <source>
        <strain evidence="2">cv. PW_Plant_1</strain>
    </source>
</reference>
<dbReference type="Proteomes" id="UP001162992">
    <property type="component" value="Chromosome 1"/>
</dbReference>
<accession>A0ACC2EUJ4</accession>
<gene>
    <name evidence="1" type="ORF">O6H91_01G106900</name>
</gene>
<proteinExistence type="predicted"/>
<organism evidence="1 2">
    <name type="scientific">Diphasiastrum complanatum</name>
    <name type="common">Issler's clubmoss</name>
    <name type="synonym">Lycopodium complanatum</name>
    <dbReference type="NCBI Taxonomy" id="34168"/>
    <lineage>
        <taxon>Eukaryota</taxon>
        <taxon>Viridiplantae</taxon>
        <taxon>Streptophyta</taxon>
        <taxon>Embryophyta</taxon>
        <taxon>Tracheophyta</taxon>
        <taxon>Lycopodiopsida</taxon>
        <taxon>Lycopodiales</taxon>
        <taxon>Lycopodiaceae</taxon>
        <taxon>Lycopodioideae</taxon>
        <taxon>Diphasiastrum</taxon>
    </lineage>
</organism>
<evidence type="ECO:0000313" key="2">
    <source>
        <dbReference type="Proteomes" id="UP001162992"/>
    </source>
</evidence>
<evidence type="ECO:0000313" key="1">
    <source>
        <dbReference type="EMBL" id="KAJ7570107.1"/>
    </source>
</evidence>
<protein>
    <submittedName>
        <fullName evidence="1">Uncharacterized protein</fullName>
    </submittedName>
</protein>
<sequence length="316" mass="34355">MLLIGGHSITSCKSIFLPSMKRCASHRFLSLSKQVDGDKAEVPHTVQLRRSAFLKTAIVVSYLTYLEGQQNSRLTWADECQMGHCDPAITQKVFFDVAIDRQPIGQIIIGLFGDDVPIGAKRFAELAASQNGVGYRRKEFNKITGSYIQNAGLRSFSLTGGASDLVTITGGQSADALVAEMEQLDKKGSRKKNVRAAVSLVVIDLLKPPPKPKLVARDGKFDIIEEESRPDPNATEFAITIADAPELDSTNLVVGRVLKGMDVVERIASVKVVQDNSSSPYFQVAKLIGDSRAIVAERGFNKPYSKITITKSGLVT</sequence>
<name>A0ACC2EUJ4_DIPCM</name>